<feature type="domain" description="HPt" evidence="17">
    <location>
        <begin position="1222"/>
        <end position="1316"/>
    </location>
</feature>
<dbReference type="InterPro" id="IPR011006">
    <property type="entry name" value="CheY-like_superfamily"/>
</dbReference>
<accession>A0A368XQ25</accession>
<dbReference type="GO" id="GO:0005886">
    <property type="term" value="C:plasma membrane"/>
    <property type="evidence" value="ECO:0007669"/>
    <property type="project" value="UniProtKB-SubCell"/>
</dbReference>
<feature type="transmembrane region" description="Helical" evidence="12">
    <location>
        <begin position="183"/>
        <end position="203"/>
    </location>
</feature>
<evidence type="ECO:0000313" key="18">
    <source>
        <dbReference type="EMBL" id="RCW70073.1"/>
    </source>
</evidence>
<keyword evidence="5" id="KW-0902">Two-component regulatory system</keyword>
<dbReference type="InterPro" id="IPR000700">
    <property type="entry name" value="PAS-assoc_C"/>
</dbReference>
<feature type="modified residue" description="4-aspartylphosphate" evidence="10">
    <location>
        <position position="951"/>
    </location>
</feature>
<feature type="domain" description="PAS" evidence="15">
    <location>
        <begin position="343"/>
        <end position="387"/>
    </location>
</feature>
<keyword evidence="3 10" id="KW-0597">Phosphoprotein</keyword>
<proteinExistence type="predicted"/>
<dbReference type="Proteomes" id="UP000252884">
    <property type="component" value="Unassembled WGS sequence"/>
</dbReference>
<dbReference type="Gene3D" id="1.10.287.130">
    <property type="match status" value="1"/>
</dbReference>
<dbReference type="InterPro" id="IPR005467">
    <property type="entry name" value="His_kinase_dom"/>
</dbReference>
<feature type="domain" description="PAC" evidence="16">
    <location>
        <begin position="421"/>
        <end position="476"/>
    </location>
</feature>
<keyword evidence="6" id="KW-0843">Virulence</keyword>
<name>A0A368XQ25_9BURK</name>
<feature type="transmembrane region" description="Helical" evidence="12">
    <location>
        <begin position="25"/>
        <end position="47"/>
    </location>
</feature>
<dbReference type="SMART" id="SM00448">
    <property type="entry name" value="REC"/>
    <property type="match status" value="2"/>
</dbReference>
<evidence type="ECO:0000256" key="4">
    <source>
        <dbReference type="ARBA" id="ARBA00022729"/>
    </source>
</evidence>
<evidence type="ECO:0000256" key="9">
    <source>
        <dbReference type="PROSITE-ProRule" id="PRU00110"/>
    </source>
</evidence>
<keyword evidence="19" id="KW-1185">Reference proteome</keyword>
<evidence type="ECO:0000259" key="14">
    <source>
        <dbReference type="PROSITE" id="PS50110"/>
    </source>
</evidence>
<comment type="catalytic activity">
    <reaction evidence="1">
        <text>ATP + protein L-histidine = ADP + protein N-phospho-L-histidine.</text>
        <dbReference type="EC" id="2.7.13.3"/>
    </reaction>
</comment>
<evidence type="ECO:0000256" key="8">
    <source>
        <dbReference type="ARBA" id="ARBA00070152"/>
    </source>
</evidence>
<feature type="modified residue" description="4-aspartylphosphate" evidence="10">
    <location>
        <position position="1088"/>
    </location>
</feature>
<keyword evidence="4" id="KW-0732">Signal</keyword>
<dbReference type="PANTHER" id="PTHR45339:SF5">
    <property type="entry name" value="HISTIDINE KINASE"/>
    <property type="match status" value="1"/>
</dbReference>
<feature type="modified residue" description="Phosphohistidine" evidence="9">
    <location>
        <position position="1261"/>
    </location>
</feature>
<evidence type="ECO:0000256" key="5">
    <source>
        <dbReference type="ARBA" id="ARBA00023012"/>
    </source>
</evidence>
<dbReference type="CDD" id="cd00130">
    <property type="entry name" value="PAS"/>
    <property type="match status" value="2"/>
</dbReference>
<dbReference type="Pfam" id="PF00072">
    <property type="entry name" value="Response_reg"/>
    <property type="match status" value="2"/>
</dbReference>
<dbReference type="Gene3D" id="3.40.50.2300">
    <property type="match status" value="2"/>
</dbReference>
<keyword evidence="12" id="KW-0812">Transmembrane</keyword>
<evidence type="ECO:0000256" key="2">
    <source>
        <dbReference type="ARBA" id="ARBA00012438"/>
    </source>
</evidence>
<dbReference type="Pfam" id="PF01627">
    <property type="entry name" value="Hpt"/>
    <property type="match status" value="1"/>
</dbReference>
<evidence type="ECO:0000259" key="13">
    <source>
        <dbReference type="PROSITE" id="PS50109"/>
    </source>
</evidence>
<evidence type="ECO:0000259" key="17">
    <source>
        <dbReference type="PROSITE" id="PS50894"/>
    </source>
</evidence>
<dbReference type="Pfam" id="PF08447">
    <property type="entry name" value="PAS_3"/>
    <property type="match status" value="1"/>
</dbReference>
<dbReference type="InterPro" id="IPR004358">
    <property type="entry name" value="Sig_transdc_His_kin-like_C"/>
</dbReference>
<dbReference type="EC" id="2.7.13.3" evidence="2"/>
<feature type="domain" description="PAC" evidence="16">
    <location>
        <begin position="290"/>
        <end position="342"/>
    </location>
</feature>
<evidence type="ECO:0000259" key="15">
    <source>
        <dbReference type="PROSITE" id="PS50112"/>
    </source>
</evidence>
<evidence type="ECO:0000256" key="3">
    <source>
        <dbReference type="ARBA" id="ARBA00022553"/>
    </source>
</evidence>
<dbReference type="PROSITE" id="PS50112">
    <property type="entry name" value="PAS"/>
    <property type="match status" value="2"/>
</dbReference>
<dbReference type="InterPro" id="IPR013655">
    <property type="entry name" value="PAS_fold_3"/>
</dbReference>
<dbReference type="InterPro" id="IPR013656">
    <property type="entry name" value="PAS_4"/>
</dbReference>
<dbReference type="NCBIfam" id="TIGR00229">
    <property type="entry name" value="sensory_box"/>
    <property type="match status" value="2"/>
</dbReference>
<dbReference type="OrthoDB" id="5519028at2"/>
<dbReference type="GO" id="GO:0000155">
    <property type="term" value="F:phosphorelay sensor kinase activity"/>
    <property type="evidence" value="ECO:0007669"/>
    <property type="project" value="InterPro"/>
</dbReference>
<dbReference type="InterPro" id="IPR036641">
    <property type="entry name" value="HPT_dom_sf"/>
</dbReference>
<evidence type="ECO:0000256" key="7">
    <source>
        <dbReference type="ARBA" id="ARBA00058004"/>
    </source>
</evidence>
<dbReference type="SUPFAM" id="SSF55785">
    <property type="entry name" value="PYP-like sensor domain (PAS domain)"/>
    <property type="match status" value="3"/>
</dbReference>
<feature type="domain" description="Response regulatory" evidence="14">
    <location>
        <begin position="1039"/>
        <end position="1155"/>
    </location>
</feature>
<dbReference type="Pfam" id="PF02518">
    <property type="entry name" value="HATPase_c"/>
    <property type="match status" value="1"/>
</dbReference>
<dbReference type="SUPFAM" id="SSF47226">
    <property type="entry name" value="Histidine-containing phosphotransfer domain, HPT domain"/>
    <property type="match status" value="1"/>
</dbReference>
<dbReference type="Pfam" id="PF00512">
    <property type="entry name" value="HisKA"/>
    <property type="match status" value="1"/>
</dbReference>
<feature type="domain" description="Histidine kinase" evidence="13">
    <location>
        <begin position="661"/>
        <end position="881"/>
    </location>
</feature>
<dbReference type="InterPro" id="IPR001789">
    <property type="entry name" value="Sig_transdc_resp-reg_receiver"/>
</dbReference>
<dbReference type="SMART" id="SM00091">
    <property type="entry name" value="PAS"/>
    <property type="match status" value="3"/>
</dbReference>
<organism evidence="18 19">
    <name type="scientific">Pseudorhodoferax soli</name>
    <dbReference type="NCBI Taxonomy" id="545864"/>
    <lineage>
        <taxon>Bacteria</taxon>
        <taxon>Pseudomonadati</taxon>
        <taxon>Pseudomonadota</taxon>
        <taxon>Betaproteobacteria</taxon>
        <taxon>Burkholderiales</taxon>
        <taxon>Comamonadaceae</taxon>
    </lineage>
</organism>
<dbReference type="PANTHER" id="PTHR45339">
    <property type="entry name" value="HYBRID SIGNAL TRANSDUCTION HISTIDINE KINASE J"/>
    <property type="match status" value="1"/>
</dbReference>
<evidence type="ECO:0000256" key="1">
    <source>
        <dbReference type="ARBA" id="ARBA00000085"/>
    </source>
</evidence>
<dbReference type="InterPro" id="IPR000014">
    <property type="entry name" value="PAS"/>
</dbReference>
<dbReference type="FunFam" id="3.30.565.10:FF:000010">
    <property type="entry name" value="Sensor histidine kinase RcsC"/>
    <property type="match status" value="1"/>
</dbReference>
<dbReference type="Gene3D" id="3.30.565.10">
    <property type="entry name" value="Histidine kinase-like ATPase, C-terminal domain"/>
    <property type="match status" value="1"/>
</dbReference>
<dbReference type="InterPro" id="IPR035965">
    <property type="entry name" value="PAS-like_dom_sf"/>
</dbReference>
<reference evidence="18 19" key="1">
    <citation type="submission" date="2018-07" db="EMBL/GenBank/DDBJ databases">
        <title>Genomic Encyclopedia of Type Strains, Phase IV (KMG-IV): sequencing the most valuable type-strain genomes for metagenomic binning, comparative biology and taxonomic classification.</title>
        <authorList>
            <person name="Goeker M."/>
        </authorList>
    </citation>
    <scope>NUCLEOTIDE SEQUENCE [LARGE SCALE GENOMIC DNA]</scope>
    <source>
        <strain evidence="18 19">DSM 21634</strain>
    </source>
</reference>
<keyword evidence="12" id="KW-0472">Membrane</keyword>
<dbReference type="PROSITE" id="PS50894">
    <property type="entry name" value="HPT"/>
    <property type="match status" value="1"/>
</dbReference>
<dbReference type="CDD" id="cd00082">
    <property type="entry name" value="HisKA"/>
    <property type="match status" value="1"/>
</dbReference>
<protein>
    <recommendedName>
        <fullName evidence="8">Virulence sensor protein BvgS</fullName>
        <ecNumber evidence="2">2.7.13.3</ecNumber>
    </recommendedName>
</protein>
<dbReference type="PRINTS" id="PR00344">
    <property type="entry name" value="BCTRLSENSOR"/>
</dbReference>
<feature type="domain" description="Response regulatory" evidence="14">
    <location>
        <begin position="897"/>
        <end position="1016"/>
    </location>
</feature>
<evidence type="ECO:0000256" key="12">
    <source>
        <dbReference type="SAM" id="Phobius"/>
    </source>
</evidence>
<dbReference type="InterPro" id="IPR003661">
    <property type="entry name" value="HisK_dim/P_dom"/>
</dbReference>
<dbReference type="InterPro" id="IPR003594">
    <property type="entry name" value="HATPase_dom"/>
</dbReference>
<keyword evidence="12" id="KW-1133">Transmembrane helix</keyword>
<dbReference type="SMART" id="SM00388">
    <property type="entry name" value="HisKA"/>
    <property type="match status" value="1"/>
</dbReference>
<dbReference type="PROSITE" id="PS50110">
    <property type="entry name" value="RESPONSE_REGULATORY"/>
    <property type="match status" value="2"/>
</dbReference>
<evidence type="ECO:0000256" key="11">
    <source>
        <dbReference type="SAM" id="Coils"/>
    </source>
</evidence>
<evidence type="ECO:0000313" key="19">
    <source>
        <dbReference type="Proteomes" id="UP000252884"/>
    </source>
</evidence>
<dbReference type="GO" id="GO:0005524">
    <property type="term" value="F:ATP binding"/>
    <property type="evidence" value="ECO:0007669"/>
    <property type="project" value="UniProtKB-KW"/>
</dbReference>
<keyword evidence="11" id="KW-0175">Coiled coil</keyword>
<dbReference type="Pfam" id="PF08448">
    <property type="entry name" value="PAS_4"/>
    <property type="match status" value="2"/>
</dbReference>
<dbReference type="PROSITE" id="PS50113">
    <property type="entry name" value="PAC"/>
    <property type="match status" value="2"/>
</dbReference>
<dbReference type="RefSeq" id="WP_114469053.1">
    <property type="nucleotide sequence ID" value="NZ_QPJK01000005.1"/>
</dbReference>
<dbReference type="SMART" id="SM00086">
    <property type="entry name" value="PAC"/>
    <property type="match status" value="3"/>
</dbReference>
<sequence length="1318" mass="143166">MPHPLRTEGPFPALARVQPPVTPRLLLRAALVLWLVAALASLGLAAMDRFQADHFEQQMRPLRQLAVVRAELAPRLQARPAEGDAPHDAAERAAWLYALERVNVLGQRVAGEPLSLPNTLSEQAQALHAQWAGMALARSPWTGADAGPGRSALAALLQEAERVETQSEGRLAQSRAVQQRRYALAWSALAALLLVGLAAAWRWEWRWRKLEAALRTEAAQHRQMLDLLPQMVWICDADAQSEYLNERWARFSGKPLRELLGGGWLELIHPDDRPTVLGEWRALQASGTDRLSDFRLRRADGSYRWCNVRFGAVGGTGGRPTRWFGTSSDVHDVRQANQALARSEEFHRSLLASLNEGLIAYDAQGLVTAVNPAAQRLLDLRAEDMLGTHPKAWGLVLHDPQGQPVVPAQTPVGRVLADGQARRDVLVARTDRHGRRQWLCVNAEPVHGSPDGALSAVVCSFTDVTEQQQSQRQALEQLEREVQSRTRELTAMLQERTQAEQRMQALNAQLQEAERFAHLVADSVPGRLVYWDSSLRCRFVNRTQREWFGEADEAVIGRTLVELRGTAFAERAAPRVAAALAGTPQEFEQTEYSVRGERADTRVQYIPDRREGEVKGFVVLSTNITRDKQAELLLHERHEQLEQARDRANAANQAKTIFLANMSHEIRTPLNAILGFAHLLRREIDDPAQQQQLGRIVGAASQLLQQLNDILDLSRIESGQLRLDQADFSLDGLLARSCAAVVDAAREKDIELVLHVEPMPDLLRGDAARLLQALLNLLFNAVKFTERGLVMLRVELLSQDGGELLLRFAVQDTGIGIAADDLGRLFTPFAQADGTSTRRHGGTGLGLALTRSIAEQMGGEAGAQSQPGSGSRFWFTARLGIVQAAPVPPPAPLQGLRALVVDDLPEARDTLAELLRSLGMAADTAPDGAQALHQAEQAVQVGQPYELLLLDGAMPGMDGVRAGTRLAALAPPRAMVLLATHDRASLHQLARDAGFGAVLAKPVTAGLLRDTLLRLVADAGAVDTQARPQTLLAGTAGARVLLAEDNLVNQEVAAQLLHAAGVHVEVAGDGAQALEMVRSRPYDLVLMDVQMPHLDGLEATRRIRREPALAQLPIIAMTANAFPEDRQACLDAGMNEHLAKPVDPRELHAALLRWLPARLGEGRPPAPLAVQEPVLPTVPSPAPLPAPAVAAAPATPASSADTVARMAALIDLPQALEYAAGQSDILLRVLQQFVTHYAATGATLARLLEEGDRTALARALHGLRGVVGMIGAGRLREMSAAVEAALAKGTPEQELQAPVDELRTELDALVAAVAQRLL</sequence>
<dbReference type="EMBL" id="QPJK01000005">
    <property type="protein sequence ID" value="RCW70073.1"/>
    <property type="molecule type" value="Genomic_DNA"/>
</dbReference>
<dbReference type="PROSITE" id="PS50109">
    <property type="entry name" value="HIS_KIN"/>
    <property type="match status" value="1"/>
</dbReference>
<gene>
    <name evidence="18" type="ORF">DES41_1059</name>
</gene>
<feature type="domain" description="PAS" evidence="15">
    <location>
        <begin position="217"/>
        <end position="276"/>
    </location>
</feature>
<feature type="coiled-coil region" evidence="11">
    <location>
        <begin position="461"/>
        <end position="516"/>
    </location>
</feature>
<dbReference type="SUPFAM" id="SSF55874">
    <property type="entry name" value="ATPase domain of HSP90 chaperone/DNA topoisomerase II/histidine kinase"/>
    <property type="match status" value="1"/>
</dbReference>
<dbReference type="SUPFAM" id="SSF47384">
    <property type="entry name" value="Homodimeric domain of signal transducing histidine kinase"/>
    <property type="match status" value="1"/>
</dbReference>
<evidence type="ECO:0000256" key="6">
    <source>
        <dbReference type="ARBA" id="ARBA00023026"/>
    </source>
</evidence>
<comment type="caution">
    <text evidence="18">The sequence shown here is derived from an EMBL/GenBank/DDBJ whole genome shotgun (WGS) entry which is preliminary data.</text>
</comment>
<comment type="function">
    <text evidence="7">Member of the two-component regulatory system BvgS/BvgA. Phosphorylates BvgA via a four-step phosphorelay in response to environmental signals.</text>
</comment>
<dbReference type="InterPro" id="IPR008207">
    <property type="entry name" value="Sig_transdc_His_kin_Hpt_dom"/>
</dbReference>
<dbReference type="SMART" id="SM00387">
    <property type="entry name" value="HATPase_c"/>
    <property type="match status" value="1"/>
</dbReference>
<dbReference type="InterPro" id="IPR036890">
    <property type="entry name" value="HATPase_C_sf"/>
</dbReference>
<dbReference type="CDD" id="cd17546">
    <property type="entry name" value="REC_hyHK_CKI1_RcsC-like"/>
    <property type="match status" value="1"/>
</dbReference>
<dbReference type="SUPFAM" id="SSF52172">
    <property type="entry name" value="CheY-like"/>
    <property type="match status" value="2"/>
</dbReference>
<dbReference type="Gene3D" id="3.30.450.20">
    <property type="entry name" value="PAS domain"/>
    <property type="match status" value="3"/>
</dbReference>
<dbReference type="InterPro" id="IPR001610">
    <property type="entry name" value="PAC"/>
</dbReference>
<dbReference type="CDD" id="cd16922">
    <property type="entry name" value="HATPase_EvgS-ArcB-TorS-like"/>
    <property type="match status" value="1"/>
</dbReference>
<evidence type="ECO:0000256" key="10">
    <source>
        <dbReference type="PROSITE-ProRule" id="PRU00169"/>
    </source>
</evidence>
<dbReference type="Gene3D" id="1.20.120.160">
    <property type="entry name" value="HPT domain"/>
    <property type="match status" value="1"/>
</dbReference>
<evidence type="ECO:0000259" key="16">
    <source>
        <dbReference type="PROSITE" id="PS50113"/>
    </source>
</evidence>
<dbReference type="InterPro" id="IPR036097">
    <property type="entry name" value="HisK_dim/P_sf"/>
</dbReference>